<keyword evidence="1" id="KW-0064">Aspartyl protease</keyword>
<dbReference type="eggNOG" id="ENOG50301AF">
    <property type="taxonomic scope" value="Bacteria"/>
</dbReference>
<feature type="transmembrane region" description="Helical" evidence="3">
    <location>
        <begin position="122"/>
        <end position="142"/>
    </location>
</feature>
<dbReference type="GO" id="GO:0005886">
    <property type="term" value="C:plasma membrane"/>
    <property type="evidence" value="ECO:0007669"/>
    <property type="project" value="UniProtKB-SubCell"/>
</dbReference>
<comment type="subcellular location">
    <subcellularLocation>
        <location evidence="1">Cell membrane</location>
    </subcellularLocation>
</comment>
<name>C0EEL5_9FIRM</name>
<dbReference type="InterPro" id="IPR005081">
    <property type="entry name" value="SpoIIGA"/>
</dbReference>
<reference evidence="4 5" key="1">
    <citation type="submission" date="2009-01" db="EMBL/GenBank/DDBJ databases">
        <authorList>
            <person name="Fulton L."/>
            <person name="Clifton S."/>
            <person name="Fulton B."/>
            <person name="Xu J."/>
            <person name="Minx P."/>
            <person name="Pepin K.H."/>
            <person name="Johnson M."/>
            <person name="Bhonagiri V."/>
            <person name="Nash W.E."/>
            <person name="Mardis E.R."/>
            <person name="Wilson R.K."/>
        </authorList>
    </citation>
    <scope>NUCLEOTIDE SEQUENCE [LARGE SCALE GENOMIC DNA]</scope>
    <source>
        <strain evidence="4 5">DSM 5476</strain>
    </source>
</reference>
<keyword evidence="5" id="KW-1185">Reference proteome</keyword>
<accession>C0EEL5</accession>
<keyword evidence="3" id="KW-0812">Transmembrane</keyword>
<sequence>MRVIYLDVLLIVNLFVNYFLLLSTAQFVHRHPRRLRLLLGALIGSAASVLILLPNLGLVPMLAIKLVLASLIVLTSFGYGAKAVYIKTVLIFFGVNFIFAGVMLALWLVIKPPGMYYSNGMVYFNISAVALAVGTILSYLVIRLVCFVFDRRVHADKVYQMVAEADGKQVALTALHDTGNHLVEMFSGTPVVVCELSSVEPLIPTELHGFFEYPSSEGLEKLERHPWRPRVRLVPYRAVGAGGVIAAFKPDKFTLTLPGGREEQREVYIGVTSTKLSQGEFQSILHADLLG</sequence>
<evidence type="ECO:0000256" key="3">
    <source>
        <dbReference type="SAM" id="Phobius"/>
    </source>
</evidence>
<gene>
    <name evidence="4" type="ORF">CLOSTMETH_02301</name>
</gene>
<dbReference type="HOGENOM" id="CLU_059158_2_0_9"/>
<evidence type="ECO:0000256" key="2">
    <source>
        <dbReference type="PIRSR" id="PIRSR018571-1"/>
    </source>
</evidence>
<comment type="function">
    <text evidence="1">Probable aspartic protease that is responsible for the proteolytic cleavage of the RNA polymerase sigma E factor (SigE/spoIIGB) to yield the active peptide in the mother cell during sporulation. Responds to a signal from the forespore that is triggered by the extracellular signal protein SpoIIR.</text>
</comment>
<feature type="transmembrane region" description="Helical" evidence="3">
    <location>
        <begin position="37"/>
        <end position="56"/>
    </location>
</feature>
<dbReference type="GO" id="GO:0030435">
    <property type="term" value="P:sporulation resulting in formation of a cellular spore"/>
    <property type="evidence" value="ECO:0007669"/>
    <property type="project" value="UniProtKB-KW"/>
</dbReference>
<comment type="caution">
    <text evidence="4">The sequence shown here is derived from an EMBL/GenBank/DDBJ whole genome shotgun (WGS) entry which is preliminary data.</text>
</comment>
<keyword evidence="1" id="KW-1003">Cell membrane</keyword>
<feature type="transmembrane region" description="Helical" evidence="3">
    <location>
        <begin position="62"/>
        <end position="81"/>
    </location>
</feature>
<dbReference type="STRING" id="537013.CLOSTMETH_02301"/>
<keyword evidence="1" id="KW-0749">Sporulation</keyword>
<evidence type="ECO:0000256" key="1">
    <source>
        <dbReference type="PIRNR" id="PIRNR018571"/>
    </source>
</evidence>
<comment type="similarity">
    <text evidence="1">Belongs to the peptidase U4 family.</text>
</comment>
<feature type="transmembrane region" description="Helical" evidence="3">
    <location>
        <begin position="88"/>
        <end position="110"/>
    </location>
</feature>
<feature type="transmembrane region" description="Helical" evidence="3">
    <location>
        <begin position="6"/>
        <end position="25"/>
    </location>
</feature>
<keyword evidence="1 3" id="KW-0472">Membrane</keyword>
<dbReference type="EC" id="3.4.23.-" evidence="1"/>
<keyword evidence="3" id="KW-1133">Transmembrane helix</keyword>
<organism evidence="4 5">
    <name type="scientific">[Clostridium] methylpentosum DSM 5476</name>
    <dbReference type="NCBI Taxonomy" id="537013"/>
    <lineage>
        <taxon>Bacteria</taxon>
        <taxon>Bacillati</taxon>
        <taxon>Bacillota</taxon>
        <taxon>Clostridia</taxon>
        <taxon>Eubacteriales</taxon>
        <taxon>Oscillospiraceae</taxon>
        <taxon>Oscillospiraceae incertae sedis</taxon>
    </lineage>
</organism>
<feature type="active site" evidence="2">
    <location>
        <position position="177"/>
    </location>
</feature>
<dbReference type="Proteomes" id="UP000003340">
    <property type="component" value="Unassembled WGS sequence"/>
</dbReference>
<dbReference type="AlphaFoldDB" id="C0EEL5"/>
<protein>
    <recommendedName>
        <fullName evidence="1">Sporulation sigma-E factor-processing peptidase</fullName>
        <ecNumber evidence="1">3.4.23.-</ecNumber>
    </recommendedName>
    <alternativeName>
        <fullName evidence="1">Membrane-associated aspartic protease</fullName>
    </alternativeName>
    <alternativeName>
        <fullName evidence="1">Stage II sporulation protein GA</fullName>
    </alternativeName>
</protein>
<dbReference type="PIRSF" id="PIRSF018571">
    <property type="entry name" value="SpoIIGA"/>
    <property type="match status" value="1"/>
</dbReference>
<evidence type="ECO:0000313" key="5">
    <source>
        <dbReference type="Proteomes" id="UP000003340"/>
    </source>
</evidence>
<proteinExistence type="inferred from homology"/>
<dbReference type="GO" id="GO:0004190">
    <property type="term" value="F:aspartic-type endopeptidase activity"/>
    <property type="evidence" value="ECO:0007669"/>
    <property type="project" value="UniProtKB-KW"/>
</dbReference>
<dbReference type="GO" id="GO:0006508">
    <property type="term" value="P:proteolysis"/>
    <property type="evidence" value="ECO:0007669"/>
    <property type="project" value="UniProtKB-KW"/>
</dbReference>
<evidence type="ECO:0000313" key="4">
    <source>
        <dbReference type="EMBL" id="EEG30083.1"/>
    </source>
</evidence>
<keyword evidence="1" id="KW-0645">Protease</keyword>
<dbReference type="GO" id="GO:0030436">
    <property type="term" value="P:asexual sporulation"/>
    <property type="evidence" value="ECO:0007669"/>
    <property type="project" value="InterPro"/>
</dbReference>
<dbReference type="Pfam" id="PF03419">
    <property type="entry name" value="Peptidase_U4"/>
    <property type="match status" value="1"/>
</dbReference>
<reference evidence="4 5" key="2">
    <citation type="submission" date="2009-02" db="EMBL/GenBank/DDBJ databases">
        <title>Draft genome sequence of Clostridium methylpentosum (DSM 5476).</title>
        <authorList>
            <person name="Sudarsanam P."/>
            <person name="Ley R."/>
            <person name="Guruge J."/>
            <person name="Turnbaugh P.J."/>
            <person name="Mahowald M."/>
            <person name="Liep D."/>
            <person name="Gordon J."/>
        </authorList>
    </citation>
    <scope>NUCLEOTIDE SEQUENCE [LARGE SCALE GENOMIC DNA]</scope>
    <source>
        <strain evidence="4 5">DSM 5476</strain>
    </source>
</reference>
<dbReference type="EMBL" id="ACEC01000075">
    <property type="protein sequence ID" value="EEG30083.1"/>
    <property type="molecule type" value="Genomic_DNA"/>
</dbReference>
<keyword evidence="1 4" id="KW-0378">Hydrolase</keyword>